<evidence type="ECO:0000256" key="6">
    <source>
        <dbReference type="ARBA" id="ARBA00022729"/>
    </source>
</evidence>
<sequence length="344" mass="36894">MKLLAVISCIHCFTLIYSSGQYILSSSYFTKQGYVSDTTDLGVFAVHKLEIQSLVECALQCGTKLLCNAFDLCFLDGLYTCRFRSGQANLSNTTTQCELYGNTTNKNCHNGALLGAQGPCEINTDECENDPCLNGATCTNTPGSFNCTCDAGWTGIICNEDINKCLDNPCHNGGTCSNNAGSFTCTCTGRFTGALCNEVLPNIALGKPAKQSSTKSDYSAAYAVDGNRGTNVAVDKCAHTDDGDRNPWWSVDLQAVYSITSIRILNRGVDINGDWSYRLRDVTVTVGLTGSNVNTPCGFFAGPGTASQLVVIDCPTLPQGRYVKISKITEYLTLCEVDVFGVPV</sequence>
<dbReference type="Gene3D" id="2.10.25.10">
    <property type="entry name" value="Laminin"/>
    <property type="match status" value="2"/>
</dbReference>
<keyword evidence="10 12" id="KW-1015">Disulfide bond</keyword>
<dbReference type="Proteomes" id="UP000005408">
    <property type="component" value="Unassembled WGS sequence"/>
</dbReference>
<evidence type="ECO:0000256" key="8">
    <source>
        <dbReference type="ARBA" id="ARBA00022737"/>
    </source>
</evidence>
<evidence type="ECO:0000256" key="5">
    <source>
        <dbReference type="ARBA" id="ARBA00022723"/>
    </source>
</evidence>
<keyword evidence="7" id="KW-0430">Lectin</keyword>
<keyword evidence="11" id="KW-0325">Glycoprotein</keyword>
<dbReference type="GO" id="GO:0042806">
    <property type="term" value="F:fucose binding"/>
    <property type="evidence" value="ECO:0007669"/>
    <property type="project" value="UniProtKB-ARBA"/>
</dbReference>
<organism evidence="15 16">
    <name type="scientific">Magallana gigas</name>
    <name type="common">Pacific oyster</name>
    <name type="synonym">Crassostrea gigas</name>
    <dbReference type="NCBI Taxonomy" id="29159"/>
    <lineage>
        <taxon>Eukaryota</taxon>
        <taxon>Metazoa</taxon>
        <taxon>Spiralia</taxon>
        <taxon>Lophotrochozoa</taxon>
        <taxon>Mollusca</taxon>
        <taxon>Bivalvia</taxon>
        <taxon>Autobranchia</taxon>
        <taxon>Pteriomorphia</taxon>
        <taxon>Ostreida</taxon>
        <taxon>Ostreoidea</taxon>
        <taxon>Ostreidae</taxon>
        <taxon>Magallana</taxon>
    </lineage>
</organism>
<keyword evidence="6 13" id="KW-0732">Signal</keyword>
<dbReference type="PANTHER" id="PTHR45713">
    <property type="entry name" value="FTP DOMAIN-CONTAINING PROTEIN"/>
    <property type="match status" value="1"/>
</dbReference>
<dbReference type="InterPro" id="IPR051941">
    <property type="entry name" value="BG_Antigen-Binding_Lectin"/>
</dbReference>
<dbReference type="CDD" id="cd00054">
    <property type="entry name" value="EGF_CA"/>
    <property type="match status" value="2"/>
</dbReference>
<evidence type="ECO:0000256" key="7">
    <source>
        <dbReference type="ARBA" id="ARBA00022734"/>
    </source>
</evidence>
<evidence type="ECO:0000256" key="2">
    <source>
        <dbReference type="ARBA" id="ARBA00010147"/>
    </source>
</evidence>
<feature type="chain" id="PRO_5036503672" description="EGF-like domain-containing protein" evidence="13">
    <location>
        <begin position="21"/>
        <end position="344"/>
    </location>
</feature>
<dbReference type="SMART" id="SM00607">
    <property type="entry name" value="FTP"/>
    <property type="match status" value="1"/>
</dbReference>
<dbReference type="SUPFAM" id="SSF57196">
    <property type="entry name" value="EGF/Laminin"/>
    <property type="match status" value="2"/>
</dbReference>
<dbReference type="Pfam" id="PF00008">
    <property type="entry name" value="EGF"/>
    <property type="match status" value="2"/>
</dbReference>
<evidence type="ECO:0000259" key="14">
    <source>
        <dbReference type="PROSITE" id="PS50026"/>
    </source>
</evidence>
<dbReference type="InterPro" id="IPR006585">
    <property type="entry name" value="FTP1"/>
</dbReference>
<dbReference type="PROSITE" id="PS01186">
    <property type="entry name" value="EGF_2"/>
    <property type="match status" value="1"/>
</dbReference>
<evidence type="ECO:0000256" key="11">
    <source>
        <dbReference type="ARBA" id="ARBA00023180"/>
    </source>
</evidence>
<dbReference type="PANTHER" id="PTHR45713:SF15">
    <property type="entry name" value="F5_8 TYPE C DOMAIN-CONTAINING PROTEIN"/>
    <property type="match status" value="1"/>
</dbReference>
<dbReference type="InterPro" id="IPR008979">
    <property type="entry name" value="Galactose-bd-like_sf"/>
</dbReference>
<dbReference type="GO" id="GO:0001868">
    <property type="term" value="P:regulation of complement activation, lectin pathway"/>
    <property type="evidence" value="ECO:0007669"/>
    <property type="project" value="UniProtKB-ARBA"/>
</dbReference>
<dbReference type="Gene3D" id="2.60.120.260">
    <property type="entry name" value="Galactose-binding domain-like"/>
    <property type="match status" value="1"/>
</dbReference>
<evidence type="ECO:0000256" key="1">
    <source>
        <dbReference type="ARBA" id="ARBA00002219"/>
    </source>
</evidence>
<evidence type="ECO:0000256" key="12">
    <source>
        <dbReference type="PROSITE-ProRule" id="PRU00076"/>
    </source>
</evidence>
<dbReference type="AlphaFoldDB" id="A0A8W8MGL2"/>
<evidence type="ECO:0000256" key="4">
    <source>
        <dbReference type="ARBA" id="ARBA00022536"/>
    </source>
</evidence>
<keyword evidence="4 12" id="KW-0245">EGF-like domain</keyword>
<feature type="disulfide bond" evidence="12">
    <location>
        <begin position="149"/>
        <end position="158"/>
    </location>
</feature>
<evidence type="ECO:0000313" key="15">
    <source>
        <dbReference type="EnsemblMetazoa" id="G33933.1:cds"/>
    </source>
</evidence>
<dbReference type="SMART" id="SM00179">
    <property type="entry name" value="EGF_CA"/>
    <property type="match status" value="2"/>
</dbReference>
<feature type="domain" description="EGF-like" evidence="14">
    <location>
        <begin position="123"/>
        <end position="159"/>
    </location>
</feature>
<dbReference type="SMART" id="SM00181">
    <property type="entry name" value="EGF"/>
    <property type="match status" value="2"/>
</dbReference>
<proteinExistence type="inferred from homology"/>
<dbReference type="EnsemblMetazoa" id="G33933.1">
    <property type="protein sequence ID" value="G33933.1:cds"/>
    <property type="gene ID" value="G33933"/>
</dbReference>
<name>A0A8W8MGL2_MAGGI</name>
<dbReference type="GO" id="GO:0010185">
    <property type="term" value="P:regulation of cellular defense response"/>
    <property type="evidence" value="ECO:0007669"/>
    <property type="project" value="UniProtKB-ARBA"/>
</dbReference>
<comment type="function">
    <text evidence="1">Acts as a defensive agent. Recognizes blood group fucosylated oligosaccharides including A, B, H and Lewis B-type antigens. Does not recognize Lewis A antigen and has low affinity for monovalent haptens.</text>
</comment>
<feature type="disulfide bond" evidence="12">
    <location>
        <begin position="187"/>
        <end position="196"/>
    </location>
</feature>
<feature type="domain" description="EGF-like" evidence="14">
    <location>
        <begin position="161"/>
        <end position="197"/>
    </location>
</feature>
<comment type="similarity">
    <text evidence="2">Belongs to the fucolectin family.</text>
</comment>
<keyword evidence="5" id="KW-0479">Metal-binding</keyword>
<feature type="signal peptide" evidence="13">
    <location>
        <begin position="1"/>
        <end position="20"/>
    </location>
</feature>
<dbReference type="SUPFAM" id="SSF49785">
    <property type="entry name" value="Galactose-binding domain-like"/>
    <property type="match status" value="1"/>
</dbReference>
<dbReference type="InterPro" id="IPR000742">
    <property type="entry name" value="EGF"/>
</dbReference>
<reference evidence="15" key="1">
    <citation type="submission" date="2022-08" db="UniProtKB">
        <authorList>
            <consortium name="EnsemblMetazoa"/>
        </authorList>
    </citation>
    <scope>IDENTIFICATION</scope>
    <source>
        <strain evidence="15">05x7-T-G4-1.051#20</strain>
    </source>
</reference>
<dbReference type="FunFam" id="2.10.25.10:FF:000125">
    <property type="entry name" value="Neurogenic locus notch protein-like"/>
    <property type="match status" value="1"/>
</dbReference>
<accession>A0A8W8MGL2</accession>
<dbReference type="Pfam" id="PF22633">
    <property type="entry name" value="F5_F8_type_C_2"/>
    <property type="match status" value="1"/>
</dbReference>
<protein>
    <recommendedName>
        <fullName evidence="14">EGF-like domain-containing protein</fullName>
    </recommendedName>
</protein>
<dbReference type="GO" id="GO:0005509">
    <property type="term" value="F:calcium ion binding"/>
    <property type="evidence" value="ECO:0007669"/>
    <property type="project" value="InterPro"/>
</dbReference>
<comment type="subunit">
    <text evidence="3">Homotrimer.</text>
</comment>
<keyword evidence="8" id="KW-0677">Repeat</keyword>
<dbReference type="FunFam" id="2.10.25.10:FF:000109">
    <property type="entry name" value="Notch homolog 4, [Drosophila]"/>
    <property type="match status" value="1"/>
</dbReference>
<dbReference type="PROSITE" id="PS00022">
    <property type="entry name" value="EGF_1"/>
    <property type="match status" value="2"/>
</dbReference>
<keyword evidence="9" id="KW-0106">Calcium</keyword>
<dbReference type="PROSITE" id="PS50026">
    <property type="entry name" value="EGF_3"/>
    <property type="match status" value="2"/>
</dbReference>
<keyword evidence="16" id="KW-1185">Reference proteome</keyword>
<evidence type="ECO:0000313" key="16">
    <source>
        <dbReference type="Proteomes" id="UP000005408"/>
    </source>
</evidence>
<dbReference type="InterPro" id="IPR001881">
    <property type="entry name" value="EGF-like_Ca-bd_dom"/>
</dbReference>
<evidence type="ECO:0000256" key="3">
    <source>
        <dbReference type="ARBA" id="ARBA00011233"/>
    </source>
</evidence>
<evidence type="ECO:0000256" key="13">
    <source>
        <dbReference type="SAM" id="SignalP"/>
    </source>
</evidence>
<dbReference type="InterPro" id="IPR000152">
    <property type="entry name" value="EGF-type_Asp/Asn_hydroxyl_site"/>
</dbReference>
<dbReference type="PROSITE" id="PS00010">
    <property type="entry name" value="ASX_HYDROXYL"/>
    <property type="match status" value="2"/>
</dbReference>
<evidence type="ECO:0000256" key="9">
    <source>
        <dbReference type="ARBA" id="ARBA00022837"/>
    </source>
</evidence>
<evidence type="ECO:0000256" key="10">
    <source>
        <dbReference type="ARBA" id="ARBA00023157"/>
    </source>
</evidence>
<comment type="caution">
    <text evidence="12">Lacks conserved residue(s) required for the propagation of feature annotation.</text>
</comment>